<comment type="function">
    <text evidence="8">Mediates influx of magnesium ions.</text>
</comment>
<sequence>MIQSIIVPENGKVKNITSAQLSDVKNKTFVWIDVEDPTEEDFEFLRKNFPLHPLASDPVFESRLRPKIIDFQQHLLLVFHEPLMEQGKLSFSRAIFFIGKDFLITVHNQSLPSIDAIKELVNSSPKVLKKGSSFLVYDLLDQIVDNYFPILDELDDEIDNLESKMFLRDGKDTLRKVFSLKRKILELKRKISPVREVLSALSRHESKIIDKNALIYFRDVYDHAIRISDTIDIYRDLLTSILEVHISLQSNKLNEVMKVLTVIATIMMPLTLITGFYGMNIVFPEVELFNADSYFFILFLMLIVSGMLIMYFRKKKWL</sequence>
<dbReference type="SUPFAM" id="SSF143865">
    <property type="entry name" value="CorA soluble domain-like"/>
    <property type="match status" value="1"/>
</dbReference>
<evidence type="ECO:0000256" key="8">
    <source>
        <dbReference type="RuleBase" id="RU362010"/>
    </source>
</evidence>
<evidence type="ECO:0000256" key="5">
    <source>
        <dbReference type="ARBA" id="ARBA00022692"/>
    </source>
</evidence>
<evidence type="ECO:0000256" key="3">
    <source>
        <dbReference type="ARBA" id="ARBA00022448"/>
    </source>
</evidence>
<dbReference type="InterPro" id="IPR045861">
    <property type="entry name" value="CorA_cytoplasmic_dom"/>
</dbReference>
<dbReference type="AlphaFoldDB" id="A0A2D6LQ23"/>
<evidence type="ECO:0000256" key="1">
    <source>
        <dbReference type="ARBA" id="ARBA00004651"/>
    </source>
</evidence>
<keyword evidence="7 8" id="KW-0472">Membrane</keyword>
<organism evidence="9 10">
    <name type="scientific">Candidatus Iainarchaeum sp</name>
    <dbReference type="NCBI Taxonomy" id="3101447"/>
    <lineage>
        <taxon>Archaea</taxon>
        <taxon>Candidatus Iainarchaeota</taxon>
        <taxon>Candidatus Iainarchaeia</taxon>
        <taxon>Candidatus Iainarchaeales</taxon>
        <taxon>Candidatus Iainarchaeaceae</taxon>
        <taxon>Candidatus Iainarchaeum</taxon>
    </lineage>
</organism>
<keyword evidence="8" id="KW-0460">Magnesium</keyword>
<keyword evidence="4 8" id="KW-1003">Cell membrane</keyword>
<evidence type="ECO:0000256" key="4">
    <source>
        <dbReference type="ARBA" id="ARBA00022475"/>
    </source>
</evidence>
<comment type="subcellular location">
    <subcellularLocation>
        <location evidence="1">Cell membrane</location>
        <topology evidence="1">Multi-pass membrane protein</topology>
    </subcellularLocation>
    <subcellularLocation>
        <location evidence="8">Membrane</location>
        <topology evidence="8">Multi-pass membrane protein</topology>
    </subcellularLocation>
</comment>
<reference evidence="10" key="1">
    <citation type="submission" date="2017-09" db="EMBL/GenBank/DDBJ databases">
        <title>The Reconstruction of 2,631 Draft Metagenome-Assembled Genomes from the Global Oceans.</title>
        <authorList>
            <person name="Tully B.J."/>
            <person name="Graham E.D."/>
            <person name="Heidelberg J.F."/>
        </authorList>
    </citation>
    <scope>NUCLEOTIDE SEQUENCE [LARGE SCALE GENOMIC DNA]</scope>
</reference>
<keyword evidence="3 8" id="KW-0813">Transport</keyword>
<comment type="similarity">
    <text evidence="2 8">Belongs to the CorA metal ion transporter (MIT) (TC 1.A.35) family.</text>
</comment>
<comment type="caution">
    <text evidence="9">The sequence shown here is derived from an EMBL/GenBank/DDBJ whole genome shotgun (WGS) entry which is preliminary data.</text>
</comment>
<dbReference type="GO" id="GO:0000287">
    <property type="term" value="F:magnesium ion binding"/>
    <property type="evidence" value="ECO:0007669"/>
    <property type="project" value="TreeGrafter"/>
</dbReference>
<dbReference type="CDD" id="cd12822">
    <property type="entry name" value="TmCorA-like"/>
    <property type="match status" value="1"/>
</dbReference>
<dbReference type="InterPro" id="IPR045863">
    <property type="entry name" value="CorA_TM1_TM2"/>
</dbReference>
<dbReference type="GO" id="GO:0015087">
    <property type="term" value="F:cobalt ion transmembrane transporter activity"/>
    <property type="evidence" value="ECO:0007669"/>
    <property type="project" value="UniProtKB-UniRule"/>
</dbReference>
<dbReference type="InterPro" id="IPR004488">
    <property type="entry name" value="Mg/Co-transport_prot_CorA"/>
</dbReference>
<dbReference type="SUPFAM" id="SSF144083">
    <property type="entry name" value="Magnesium transport protein CorA, transmembrane region"/>
    <property type="match status" value="1"/>
</dbReference>
<accession>A0A2D6LQ23</accession>
<keyword evidence="8" id="KW-0406">Ion transport</keyword>
<dbReference type="GO" id="GO:0050897">
    <property type="term" value="F:cobalt ion binding"/>
    <property type="evidence" value="ECO:0007669"/>
    <property type="project" value="TreeGrafter"/>
</dbReference>
<keyword evidence="6 8" id="KW-1133">Transmembrane helix</keyword>
<dbReference type="Gene3D" id="3.30.460.20">
    <property type="entry name" value="CorA soluble domain-like"/>
    <property type="match status" value="1"/>
</dbReference>
<evidence type="ECO:0000256" key="6">
    <source>
        <dbReference type="ARBA" id="ARBA00022989"/>
    </source>
</evidence>
<dbReference type="Proteomes" id="UP000226712">
    <property type="component" value="Unassembled WGS sequence"/>
</dbReference>
<feature type="transmembrane region" description="Helical" evidence="8">
    <location>
        <begin position="294"/>
        <end position="312"/>
    </location>
</feature>
<dbReference type="GO" id="GO:0005886">
    <property type="term" value="C:plasma membrane"/>
    <property type="evidence" value="ECO:0007669"/>
    <property type="project" value="UniProtKB-SubCell"/>
</dbReference>
<dbReference type="EMBL" id="NZBD01000015">
    <property type="protein sequence ID" value="MAG18287.1"/>
    <property type="molecule type" value="Genomic_DNA"/>
</dbReference>
<dbReference type="Pfam" id="PF01544">
    <property type="entry name" value="CorA"/>
    <property type="match status" value="1"/>
</dbReference>
<dbReference type="FunFam" id="1.20.58.340:FF:000012">
    <property type="entry name" value="Magnesium transport protein CorA"/>
    <property type="match status" value="1"/>
</dbReference>
<keyword evidence="5 8" id="KW-0812">Transmembrane</keyword>
<name>A0A2D6LQ23_9ARCH</name>
<evidence type="ECO:0000256" key="2">
    <source>
        <dbReference type="ARBA" id="ARBA00009765"/>
    </source>
</evidence>
<dbReference type="PANTHER" id="PTHR46494:SF1">
    <property type="entry name" value="CORA FAMILY METAL ION TRANSPORTER (EUROFUNG)"/>
    <property type="match status" value="1"/>
</dbReference>
<feature type="transmembrane region" description="Helical" evidence="8">
    <location>
        <begin position="259"/>
        <end position="282"/>
    </location>
</feature>
<dbReference type="Gene3D" id="1.20.58.340">
    <property type="entry name" value="Magnesium transport protein CorA, transmembrane region"/>
    <property type="match status" value="2"/>
</dbReference>
<evidence type="ECO:0000313" key="10">
    <source>
        <dbReference type="Proteomes" id="UP000226712"/>
    </source>
</evidence>
<protein>
    <recommendedName>
        <fullName evidence="8">Magnesium transport protein CorA</fullName>
    </recommendedName>
</protein>
<dbReference type="NCBIfam" id="TIGR00383">
    <property type="entry name" value="corA"/>
    <property type="match status" value="1"/>
</dbReference>
<evidence type="ECO:0000256" key="7">
    <source>
        <dbReference type="ARBA" id="ARBA00023136"/>
    </source>
</evidence>
<proteinExistence type="inferred from homology"/>
<dbReference type="PANTHER" id="PTHR46494">
    <property type="entry name" value="CORA FAMILY METAL ION TRANSPORTER (EUROFUNG)"/>
    <property type="match status" value="1"/>
</dbReference>
<evidence type="ECO:0000313" key="9">
    <source>
        <dbReference type="EMBL" id="MAG18287.1"/>
    </source>
</evidence>
<dbReference type="InterPro" id="IPR002523">
    <property type="entry name" value="MgTranspt_CorA/ZnTranspt_ZntB"/>
</dbReference>
<gene>
    <name evidence="8 9" type="primary">corA</name>
    <name evidence="9" type="ORF">CL944_02335</name>
</gene>
<dbReference type="GO" id="GO:0015095">
    <property type="term" value="F:magnesium ion transmembrane transporter activity"/>
    <property type="evidence" value="ECO:0007669"/>
    <property type="project" value="UniProtKB-UniRule"/>
</dbReference>